<protein>
    <submittedName>
        <fullName evidence="1">Uncharacterized protein</fullName>
    </submittedName>
</protein>
<evidence type="ECO:0000313" key="1">
    <source>
        <dbReference type="EMBL" id="TXF90275.1"/>
    </source>
</evidence>
<sequence>MKYVMVFTIFLGWFFTADAQRIILDLPTKAGELTLFPEVGNDKNYYYVADKARLAVDESGNPRFSFLRYVTNATSEPGETDNTRGEGGGIVHAVVSLAVSDEQLEEARRELRQVNPDGEIIGPVIFKSGTFGLVSSFTGENGELSSQVVGLGQAPILDGQQAAVSMHLTRLGATLLWNSFQTSTPDISFSFNMTMDGYRLPKEAVIEANFEDLYESMEFGLQAGVGGTGSAAATDGSSEARGTVPVYFGADLKAQFEKLHRDGKIKVTQIGSDEGMDKLLELAYTKLADIMFDRTEAQSTSQMNPEQMMALANRGRSGGEAQQPSSPVSGITFSFSMKQKRRTGTFRMDLNKWTTDELVMRFDENIGNLSRFQGNPQYFHQINTDDELYRQREVFAVVDGYNAADFAEYINFVTVRLKKEHANGEVTHEEVVIDREKFSKKGNNFSMVYGWKGDDNRNDWMEYDHEVLWSFFGDVEVAEPLKTSSFNAINLAPPYAKREVEFQADPTFLEDQEVRLVNVKLYYTMGEKEFFKAISLNPSRNQLSEKILFVAPTDVGEYEYEVTWRLRGNRVVSSGRLTASDNVLFVDELPEEE</sequence>
<proteinExistence type="predicted"/>
<evidence type="ECO:0000313" key="2">
    <source>
        <dbReference type="Proteomes" id="UP000321907"/>
    </source>
</evidence>
<comment type="caution">
    <text evidence="1">The sequence shown here is derived from an EMBL/GenBank/DDBJ whole genome shotgun (WGS) entry which is preliminary data.</text>
</comment>
<dbReference type="EMBL" id="VOXD01000008">
    <property type="protein sequence ID" value="TXF90275.1"/>
    <property type="molecule type" value="Genomic_DNA"/>
</dbReference>
<dbReference type="AlphaFoldDB" id="A0A5C7FGY4"/>
<dbReference type="RefSeq" id="WP_147930032.1">
    <property type="nucleotide sequence ID" value="NZ_VOXD01000008.1"/>
</dbReference>
<reference evidence="1 2" key="1">
    <citation type="submission" date="2019-08" db="EMBL/GenBank/DDBJ databases">
        <title>Lewinella sp. strain SSH13 Genome sequencing and assembly.</title>
        <authorList>
            <person name="Kim I."/>
        </authorList>
    </citation>
    <scope>NUCLEOTIDE SEQUENCE [LARGE SCALE GENOMIC DNA]</scope>
    <source>
        <strain evidence="1 2">SSH13</strain>
    </source>
</reference>
<organism evidence="1 2">
    <name type="scientific">Neolewinella aurantiaca</name>
    <dbReference type="NCBI Taxonomy" id="2602767"/>
    <lineage>
        <taxon>Bacteria</taxon>
        <taxon>Pseudomonadati</taxon>
        <taxon>Bacteroidota</taxon>
        <taxon>Saprospiria</taxon>
        <taxon>Saprospirales</taxon>
        <taxon>Lewinellaceae</taxon>
        <taxon>Neolewinella</taxon>
    </lineage>
</organism>
<gene>
    <name evidence="1" type="ORF">FUA23_07080</name>
</gene>
<keyword evidence="2" id="KW-1185">Reference proteome</keyword>
<name>A0A5C7FGY4_9BACT</name>
<dbReference type="Proteomes" id="UP000321907">
    <property type="component" value="Unassembled WGS sequence"/>
</dbReference>
<accession>A0A5C7FGY4</accession>
<dbReference type="OrthoDB" id="1182264at2"/>